<dbReference type="InterPro" id="IPR039420">
    <property type="entry name" value="WalR-like"/>
</dbReference>
<dbReference type="PROSITE" id="PS50110">
    <property type="entry name" value="RESPONSE_REGULATORY"/>
    <property type="match status" value="1"/>
</dbReference>
<feature type="domain" description="Response regulatory" evidence="5">
    <location>
        <begin position="7"/>
        <end position="121"/>
    </location>
</feature>
<dbReference type="InterPro" id="IPR011006">
    <property type="entry name" value="CheY-like_superfamily"/>
</dbReference>
<dbReference type="InterPro" id="IPR016032">
    <property type="entry name" value="Sig_transdc_resp-reg_C-effctor"/>
</dbReference>
<evidence type="ECO:0000256" key="3">
    <source>
        <dbReference type="PROSITE-ProRule" id="PRU00169"/>
    </source>
</evidence>
<dbReference type="PROSITE" id="PS00622">
    <property type="entry name" value="HTH_LUXR_1"/>
    <property type="match status" value="1"/>
</dbReference>
<dbReference type="EMBL" id="JAFMYW010000018">
    <property type="protein sequence ID" value="MBO0953024.1"/>
    <property type="molecule type" value="Genomic_DNA"/>
</dbReference>
<dbReference type="PANTHER" id="PTHR43214:SF42">
    <property type="entry name" value="TRANSCRIPTIONAL REGULATORY PROTEIN DESR"/>
    <property type="match status" value="1"/>
</dbReference>
<evidence type="ECO:0000259" key="4">
    <source>
        <dbReference type="PROSITE" id="PS50043"/>
    </source>
</evidence>
<dbReference type="SMART" id="SM00448">
    <property type="entry name" value="REC"/>
    <property type="match status" value="1"/>
</dbReference>
<sequence>MHLAQSNILIADDHRMFNDAIAGLLRPLAKAVWQAFEGGALLHAVQQYSPNLLLLDINMPGINGIEAARIVRQHSPDLKILLITMYNHTHFVKEAESLQLNGYLLKDSPSEVLFEGIDAALAGRSFFDPKLQKSALTEQDAFTKGFSLTRREKEVIQGLVAGQSAEQIAAHLCISYETVKSHRKNIYLKLGINTIVDLMHLSRQQGWGE</sequence>
<keyword evidence="1 3" id="KW-0597">Phosphoprotein</keyword>
<dbReference type="Proteomes" id="UP000664628">
    <property type="component" value="Unassembled WGS sequence"/>
</dbReference>
<dbReference type="InterPro" id="IPR036388">
    <property type="entry name" value="WH-like_DNA-bd_sf"/>
</dbReference>
<evidence type="ECO:0000256" key="1">
    <source>
        <dbReference type="ARBA" id="ARBA00022553"/>
    </source>
</evidence>
<dbReference type="CDD" id="cd17535">
    <property type="entry name" value="REC_NarL-like"/>
    <property type="match status" value="1"/>
</dbReference>
<dbReference type="InterPro" id="IPR001789">
    <property type="entry name" value="Sig_transdc_resp-reg_receiver"/>
</dbReference>
<dbReference type="SUPFAM" id="SSF52172">
    <property type="entry name" value="CheY-like"/>
    <property type="match status" value="1"/>
</dbReference>
<feature type="domain" description="HTH luxR-type" evidence="4">
    <location>
        <begin position="141"/>
        <end position="206"/>
    </location>
</feature>
<keyword evidence="7" id="KW-1185">Reference proteome</keyword>
<organism evidence="6 7">
    <name type="scientific">Fibrella forsythiae</name>
    <dbReference type="NCBI Taxonomy" id="2817061"/>
    <lineage>
        <taxon>Bacteria</taxon>
        <taxon>Pseudomonadati</taxon>
        <taxon>Bacteroidota</taxon>
        <taxon>Cytophagia</taxon>
        <taxon>Cytophagales</taxon>
        <taxon>Spirosomataceae</taxon>
        <taxon>Fibrella</taxon>
    </lineage>
</organism>
<feature type="modified residue" description="4-aspartylphosphate" evidence="3">
    <location>
        <position position="56"/>
    </location>
</feature>
<evidence type="ECO:0000256" key="2">
    <source>
        <dbReference type="ARBA" id="ARBA00023125"/>
    </source>
</evidence>
<dbReference type="PROSITE" id="PS50043">
    <property type="entry name" value="HTH_LUXR_2"/>
    <property type="match status" value="1"/>
</dbReference>
<evidence type="ECO:0000313" key="7">
    <source>
        <dbReference type="Proteomes" id="UP000664628"/>
    </source>
</evidence>
<dbReference type="InterPro" id="IPR058245">
    <property type="entry name" value="NreC/VraR/RcsB-like_REC"/>
</dbReference>
<accession>A0ABS3JV05</accession>
<gene>
    <name evidence="6" type="ORF">J2I46_30910</name>
</gene>
<dbReference type="Pfam" id="PF00072">
    <property type="entry name" value="Response_reg"/>
    <property type="match status" value="1"/>
</dbReference>
<dbReference type="Gene3D" id="3.40.50.2300">
    <property type="match status" value="1"/>
</dbReference>
<proteinExistence type="predicted"/>
<evidence type="ECO:0000259" key="5">
    <source>
        <dbReference type="PROSITE" id="PS50110"/>
    </source>
</evidence>
<comment type="caution">
    <text evidence="6">The sequence shown here is derived from an EMBL/GenBank/DDBJ whole genome shotgun (WGS) entry which is preliminary data.</text>
</comment>
<dbReference type="CDD" id="cd06170">
    <property type="entry name" value="LuxR_C_like"/>
    <property type="match status" value="1"/>
</dbReference>
<dbReference type="Pfam" id="PF00196">
    <property type="entry name" value="GerE"/>
    <property type="match status" value="1"/>
</dbReference>
<dbReference type="Gene3D" id="1.10.10.10">
    <property type="entry name" value="Winged helix-like DNA-binding domain superfamily/Winged helix DNA-binding domain"/>
    <property type="match status" value="1"/>
</dbReference>
<keyword evidence="2" id="KW-0238">DNA-binding</keyword>
<evidence type="ECO:0000313" key="6">
    <source>
        <dbReference type="EMBL" id="MBO0953024.1"/>
    </source>
</evidence>
<dbReference type="PRINTS" id="PR00038">
    <property type="entry name" value="HTHLUXR"/>
</dbReference>
<dbReference type="RefSeq" id="WP_207332976.1">
    <property type="nucleotide sequence ID" value="NZ_JAFMYW010000018.1"/>
</dbReference>
<name>A0ABS3JV05_9BACT</name>
<protein>
    <submittedName>
        <fullName evidence="6">Response regulator transcription factor</fullName>
    </submittedName>
</protein>
<dbReference type="PANTHER" id="PTHR43214">
    <property type="entry name" value="TWO-COMPONENT RESPONSE REGULATOR"/>
    <property type="match status" value="1"/>
</dbReference>
<dbReference type="SUPFAM" id="SSF46894">
    <property type="entry name" value="C-terminal effector domain of the bipartite response regulators"/>
    <property type="match status" value="1"/>
</dbReference>
<dbReference type="InterPro" id="IPR000792">
    <property type="entry name" value="Tscrpt_reg_LuxR_C"/>
</dbReference>
<dbReference type="SMART" id="SM00421">
    <property type="entry name" value="HTH_LUXR"/>
    <property type="match status" value="1"/>
</dbReference>
<reference evidence="6 7" key="1">
    <citation type="submission" date="2021-03" db="EMBL/GenBank/DDBJ databases">
        <title>Fibrella sp. HMF5405 genome sequencing and assembly.</title>
        <authorList>
            <person name="Kang H."/>
            <person name="Kim H."/>
            <person name="Bae S."/>
            <person name="Joh K."/>
        </authorList>
    </citation>
    <scope>NUCLEOTIDE SEQUENCE [LARGE SCALE GENOMIC DNA]</scope>
    <source>
        <strain evidence="6 7">HMF5405</strain>
    </source>
</reference>